<keyword evidence="11" id="KW-1185">Reference proteome</keyword>
<feature type="transmembrane region" description="Helical" evidence="9">
    <location>
        <begin position="67"/>
        <end position="88"/>
    </location>
</feature>
<evidence type="ECO:0000256" key="5">
    <source>
        <dbReference type="ARBA" id="ARBA00022970"/>
    </source>
</evidence>
<dbReference type="PANTHER" id="PTHR11795">
    <property type="entry name" value="BRANCHED-CHAIN AMINO ACID TRANSPORT SYSTEM PERMEASE PROTEIN LIVH"/>
    <property type="match status" value="1"/>
</dbReference>
<dbReference type="STRING" id="1566387.QV13_03840"/>
<feature type="transmembrane region" description="Helical" evidence="9">
    <location>
        <begin position="200"/>
        <end position="222"/>
    </location>
</feature>
<keyword evidence="5" id="KW-0029">Amino-acid transport</keyword>
<keyword evidence="7 9" id="KW-0472">Membrane</keyword>
<dbReference type="Proteomes" id="UP000094412">
    <property type="component" value="Unassembled WGS sequence"/>
</dbReference>
<evidence type="ECO:0000256" key="9">
    <source>
        <dbReference type="SAM" id="Phobius"/>
    </source>
</evidence>
<proteinExistence type="inferred from homology"/>
<dbReference type="PANTHER" id="PTHR11795:SF445">
    <property type="entry name" value="AMINO ACID ABC TRANSPORTER PERMEASE PROTEIN"/>
    <property type="match status" value="1"/>
</dbReference>
<comment type="subcellular location">
    <subcellularLocation>
        <location evidence="1">Cell membrane</location>
        <topology evidence="1">Multi-pass membrane protein</topology>
    </subcellularLocation>
</comment>
<evidence type="ECO:0000256" key="1">
    <source>
        <dbReference type="ARBA" id="ARBA00004651"/>
    </source>
</evidence>
<keyword evidence="4 9" id="KW-0812">Transmembrane</keyword>
<evidence type="ECO:0000256" key="2">
    <source>
        <dbReference type="ARBA" id="ARBA00022448"/>
    </source>
</evidence>
<dbReference type="OrthoDB" id="8116969at2"/>
<evidence type="ECO:0000313" key="10">
    <source>
        <dbReference type="EMBL" id="OCX23353.1"/>
    </source>
</evidence>
<evidence type="ECO:0000256" key="4">
    <source>
        <dbReference type="ARBA" id="ARBA00022692"/>
    </source>
</evidence>
<comment type="caution">
    <text evidence="10">The sequence shown here is derived from an EMBL/GenBank/DDBJ whole genome shotgun (WGS) entry which is preliminary data.</text>
</comment>
<gene>
    <name evidence="10" type="ORF">QV13_03840</name>
</gene>
<dbReference type="GO" id="GO:0006865">
    <property type="term" value="P:amino acid transport"/>
    <property type="evidence" value="ECO:0007669"/>
    <property type="project" value="UniProtKB-KW"/>
</dbReference>
<dbReference type="CDD" id="cd06582">
    <property type="entry name" value="TM_PBP1_LivH_like"/>
    <property type="match status" value="1"/>
</dbReference>
<protein>
    <submittedName>
        <fullName evidence="10">Branched-chain amino acid ABC transporter permease</fullName>
    </submittedName>
</protein>
<dbReference type="EMBL" id="MDEO01000025">
    <property type="protein sequence ID" value="OCX23353.1"/>
    <property type="molecule type" value="Genomic_DNA"/>
</dbReference>
<feature type="transmembrane region" description="Helical" evidence="9">
    <location>
        <begin position="100"/>
        <end position="122"/>
    </location>
</feature>
<feature type="transmembrane region" description="Helical" evidence="9">
    <location>
        <begin position="151"/>
        <end position="173"/>
    </location>
</feature>
<keyword evidence="2" id="KW-0813">Transport</keyword>
<dbReference type="InterPro" id="IPR052157">
    <property type="entry name" value="BCAA_transport_permease"/>
</dbReference>
<dbReference type="GO" id="GO:0005886">
    <property type="term" value="C:plasma membrane"/>
    <property type="evidence" value="ECO:0007669"/>
    <property type="project" value="UniProtKB-SubCell"/>
</dbReference>
<name>A0A1C2E8S2_9HYPH</name>
<feature type="transmembrane region" description="Helical" evidence="9">
    <location>
        <begin position="228"/>
        <end position="248"/>
    </location>
</feature>
<comment type="similarity">
    <text evidence="8">Belongs to the binding-protein-dependent transport system permease family. LivHM subfamily.</text>
</comment>
<keyword evidence="3" id="KW-1003">Cell membrane</keyword>
<evidence type="ECO:0000256" key="7">
    <source>
        <dbReference type="ARBA" id="ARBA00023136"/>
    </source>
</evidence>
<organism evidence="10 11">
    <name type="scientific">Mesorhizobium hungaricum</name>
    <dbReference type="NCBI Taxonomy" id="1566387"/>
    <lineage>
        <taxon>Bacteria</taxon>
        <taxon>Pseudomonadati</taxon>
        <taxon>Pseudomonadota</taxon>
        <taxon>Alphaproteobacteria</taxon>
        <taxon>Hyphomicrobiales</taxon>
        <taxon>Phyllobacteriaceae</taxon>
        <taxon>Mesorhizobium</taxon>
    </lineage>
</organism>
<reference evidence="10 11" key="1">
    <citation type="submission" date="2016-08" db="EMBL/GenBank/DDBJ databases">
        <title>Whole genome sequence of Mesorhizobium sp. strain UASWS1009 isolated from industrial sewage.</title>
        <authorList>
            <person name="Crovadore J."/>
            <person name="Calmin G."/>
            <person name="Chablais R."/>
            <person name="Cochard B."/>
            <person name="Lefort F."/>
        </authorList>
    </citation>
    <scope>NUCLEOTIDE SEQUENCE [LARGE SCALE GENOMIC DNA]</scope>
    <source>
        <strain evidence="10 11">UASWS1009</strain>
    </source>
</reference>
<dbReference type="RefSeq" id="WP_024925678.1">
    <property type="nucleotide sequence ID" value="NZ_MDEO01000025.1"/>
</dbReference>
<sequence length="301" mass="32312">MLYFIQQILNGLHSGVLYALLAFGYALTNGILHRTNLAYGALFAFCGQTMILVAVFGYQVLWLTLPATILFGTVVTFIYAALASRLLARSLFEPLANRSPNTIAAATLGVALVLTELSRIAANTHDLWLQPMLAQPVVFAEADGFKATLTVIQLMNCALIVLVLLIGTFALAYSRFGRQWRAVSDDPRAAAMCGTNVRRVFRLSVLGGSLCAALAGVLAALYYGNLGFSAGMIYGLKVLFATAVGGYLSPPRAALGAAAFGLAESLWTGYFPIEWRDAWMFLFLVAVLVLVGAGRDSHRTA</sequence>
<dbReference type="GO" id="GO:0022857">
    <property type="term" value="F:transmembrane transporter activity"/>
    <property type="evidence" value="ECO:0007669"/>
    <property type="project" value="InterPro"/>
</dbReference>
<evidence type="ECO:0000256" key="3">
    <source>
        <dbReference type="ARBA" id="ARBA00022475"/>
    </source>
</evidence>
<feature type="transmembrane region" description="Helical" evidence="9">
    <location>
        <begin position="279"/>
        <end position="295"/>
    </location>
</feature>
<feature type="transmembrane region" description="Helical" evidence="9">
    <location>
        <begin position="12"/>
        <end position="32"/>
    </location>
</feature>
<evidence type="ECO:0000256" key="8">
    <source>
        <dbReference type="ARBA" id="ARBA00037998"/>
    </source>
</evidence>
<dbReference type="InterPro" id="IPR001851">
    <property type="entry name" value="ABC_transp_permease"/>
</dbReference>
<dbReference type="Pfam" id="PF02653">
    <property type="entry name" value="BPD_transp_2"/>
    <property type="match status" value="1"/>
</dbReference>
<evidence type="ECO:0000256" key="6">
    <source>
        <dbReference type="ARBA" id="ARBA00022989"/>
    </source>
</evidence>
<feature type="transmembrane region" description="Helical" evidence="9">
    <location>
        <begin position="255"/>
        <end position="273"/>
    </location>
</feature>
<dbReference type="AlphaFoldDB" id="A0A1C2E8S2"/>
<accession>A0A1C2E8S2</accession>
<evidence type="ECO:0000313" key="11">
    <source>
        <dbReference type="Proteomes" id="UP000094412"/>
    </source>
</evidence>
<feature type="transmembrane region" description="Helical" evidence="9">
    <location>
        <begin position="39"/>
        <end position="61"/>
    </location>
</feature>
<keyword evidence="6 9" id="KW-1133">Transmembrane helix</keyword>